<dbReference type="InterPro" id="IPR029035">
    <property type="entry name" value="DHS-like_NAD/FAD-binding_dom"/>
</dbReference>
<comment type="caution">
    <text evidence="4">The sequence shown here is derived from an EMBL/GenBank/DDBJ whole genome shotgun (WGS) entry which is preliminary data.</text>
</comment>
<dbReference type="InterPro" id="IPR011766">
    <property type="entry name" value="TPP_enzyme_TPP-bd"/>
</dbReference>
<organism evidence="4">
    <name type="scientific">marine sediment metagenome</name>
    <dbReference type="NCBI Taxonomy" id="412755"/>
    <lineage>
        <taxon>unclassified sequences</taxon>
        <taxon>metagenomes</taxon>
        <taxon>ecological metagenomes</taxon>
    </lineage>
</organism>
<evidence type="ECO:0000259" key="2">
    <source>
        <dbReference type="Pfam" id="PF00205"/>
    </source>
</evidence>
<dbReference type="Gene3D" id="3.40.50.970">
    <property type="match status" value="1"/>
</dbReference>
<name>X0Z7H8_9ZZZZ</name>
<dbReference type="SUPFAM" id="SSF52518">
    <property type="entry name" value="Thiamin diphosphate-binding fold (THDP-binding)"/>
    <property type="match status" value="1"/>
</dbReference>
<dbReference type="SUPFAM" id="SSF52467">
    <property type="entry name" value="DHS-like NAD/FAD-binding domain"/>
    <property type="match status" value="1"/>
</dbReference>
<dbReference type="CDD" id="cd00568">
    <property type="entry name" value="TPP_enzymes"/>
    <property type="match status" value="1"/>
</dbReference>
<dbReference type="Pfam" id="PF02775">
    <property type="entry name" value="TPP_enzyme_C"/>
    <property type="match status" value="1"/>
</dbReference>
<dbReference type="GO" id="GO:0000287">
    <property type="term" value="F:magnesium ion binding"/>
    <property type="evidence" value="ECO:0007669"/>
    <property type="project" value="InterPro"/>
</dbReference>
<dbReference type="GO" id="GO:0050660">
    <property type="term" value="F:flavin adenine dinucleotide binding"/>
    <property type="evidence" value="ECO:0007669"/>
    <property type="project" value="TreeGrafter"/>
</dbReference>
<sequence length="329" mass="37739">QREELEDVTLPVIELEFKQDEKESLKYHRKIKNAINKSRRPLLVLGAGAQQYRNQVENFIYDLGIPTFLTWGAIDMLPHDHPLNCRDFGVTSQRAGPFAMQNADLIICLGTRLDTHETTKDWAPNAKKIIIDIDKAELDKHKATHKFWTDIKHVPFERPANDYSTWLSNIQTLRKKYPLPKTMPYAFMNKLSQYANEKDVIITDAGQTLTWTMQSWKIKRHQRLFSAFNHSPMGYALPASFGASFTTESNIICITGDGGLQMNIQDLQTIVGYNKPIKIFVMDNGGYGMIKQTQSDWEELRNDVACDPYTIPLKNVAKAHGIPYYEINN</sequence>
<dbReference type="GO" id="GO:0009099">
    <property type="term" value="P:L-valine biosynthetic process"/>
    <property type="evidence" value="ECO:0007669"/>
    <property type="project" value="TreeGrafter"/>
</dbReference>
<gene>
    <name evidence="4" type="ORF">S01H4_20507</name>
</gene>
<protein>
    <recommendedName>
        <fullName evidence="5">Thiamine pyrophosphate enzyme central domain-containing protein</fullName>
    </recommendedName>
</protein>
<accession>X0Z7H8</accession>
<dbReference type="InterPro" id="IPR029061">
    <property type="entry name" value="THDP-binding"/>
</dbReference>
<feature type="domain" description="Thiamine pyrophosphate enzyme TPP-binding" evidence="3">
    <location>
        <begin position="204"/>
        <end position="326"/>
    </location>
</feature>
<dbReference type="InterPro" id="IPR045229">
    <property type="entry name" value="TPP_enz"/>
</dbReference>
<dbReference type="GO" id="GO:0009097">
    <property type="term" value="P:isoleucine biosynthetic process"/>
    <property type="evidence" value="ECO:0007669"/>
    <property type="project" value="TreeGrafter"/>
</dbReference>
<reference evidence="4" key="1">
    <citation type="journal article" date="2014" name="Front. Microbiol.">
        <title>High frequency of phylogenetically diverse reductive dehalogenase-homologous genes in deep subseafloor sedimentary metagenomes.</title>
        <authorList>
            <person name="Kawai M."/>
            <person name="Futagami T."/>
            <person name="Toyoda A."/>
            <person name="Takaki Y."/>
            <person name="Nishi S."/>
            <person name="Hori S."/>
            <person name="Arai W."/>
            <person name="Tsubouchi T."/>
            <person name="Morono Y."/>
            <person name="Uchiyama I."/>
            <person name="Ito T."/>
            <person name="Fujiyama A."/>
            <person name="Inagaki F."/>
            <person name="Takami H."/>
        </authorList>
    </citation>
    <scope>NUCLEOTIDE SEQUENCE</scope>
    <source>
        <strain evidence="4">Expedition CK06-06</strain>
    </source>
</reference>
<dbReference type="GO" id="GO:0003984">
    <property type="term" value="F:acetolactate synthase activity"/>
    <property type="evidence" value="ECO:0007669"/>
    <property type="project" value="TreeGrafter"/>
</dbReference>
<dbReference type="Gene3D" id="3.40.50.1220">
    <property type="entry name" value="TPP-binding domain"/>
    <property type="match status" value="1"/>
</dbReference>
<dbReference type="GO" id="GO:0030976">
    <property type="term" value="F:thiamine pyrophosphate binding"/>
    <property type="evidence" value="ECO:0007669"/>
    <property type="project" value="InterPro"/>
</dbReference>
<feature type="domain" description="Thiamine pyrophosphate enzyme central" evidence="2">
    <location>
        <begin position="30"/>
        <end position="153"/>
    </location>
</feature>
<evidence type="ECO:0000313" key="4">
    <source>
        <dbReference type="EMBL" id="GAG64984.1"/>
    </source>
</evidence>
<dbReference type="Pfam" id="PF00205">
    <property type="entry name" value="TPP_enzyme_M"/>
    <property type="match status" value="1"/>
</dbReference>
<proteinExistence type="inferred from homology"/>
<evidence type="ECO:0000259" key="3">
    <source>
        <dbReference type="Pfam" id="PF02775"/>
    </source>
</evidence>
<comment type="similarity">
    <text evidence="1">Belongs to the TPP enzyme family.</text>
</comment>
<evidence type="ECO:0000256" key="1">
    <source>
        <dbReference type="ARBA" id="ARBA00007812"/>
    </source>
</evidence>
<dbReference type="EMBL" id="BART01009227">
    <property type="protein sequence ID" value="GAG64984.1"/>
    <property type="molecule type" value="Genomic_DNA"/>
</dbReference>
<dbReference type="PANTHER" id="PTHR18968:SF142">
    <property type="entry name" value="ACETOLACTATE SYNTHASE"/>
    <property type="match status" value="1"/>
</dbReference>
<evidence type="ECO:0008006" key="5">
    <source>
        <dbReference type="Google" id="ProtNLM"/>
    </source>
</evidence>
<dbReference type="InterPro" id="IPR012000">
    <property type="entry name" value="Thiamin_PyroP_enz_cen_dom"/>
</dbReference>
<feature type="non-terminal residue" evidence="4">
    <location>
        <position position="1"/>
    </location>
</feature>
<dbReference type="AlphaFoldDB" id="X0Z7H8"/>
<dbReference type="PANTHER" id="PTHR18968">
    <property type="entry name" value="THIAMINE PYROPHOSPHATE ENZYMES"/>
    <property type="match status" value="1"/>
</dbReference>
<dbReference type="GO" id="GO:0005948">
    <property type="term" value="C:acetolactate synthase complex"/>
    <property type="evidence" value="ECO:0007669"/>
    <property type="project" value="TreeGrafter"/>
</dbReference>